<dbReference type="HOGENOM" id="CLU_010194_1_0_5"/>
<dbReference type="Gene3D" id="3.40.50.720">
    <property type="entry name" value="NAD(P)-binding Rossmann-like Domain"/>
    <property type="match status" value="1"/>
</dbReference>
<dbReference type="InterPro" id="IPR036291">
    <property type="entry name" value="NAD(P)-bd_dom_sf"/>
</dbReference>
<evidence type="ECO:0000313" key="5">
    <source>
        <dbReference type="EMBL" id="EAR51044.1"/>
    </source>
</evidence>
<dbReference type="STRING" id="314256.OG2516_04079"/>
<evidence type="ECO:0000256" key="1">
    <source>
        <dbReference type="ARBA" id="ARBA00006484"/>
    </source>
</evidence>
<dbReference type="EMBL" id="AAOT01000018">
    <property type="protein sequence ID" value="EAR51044.1"/>
    <property type="molecule type" value="Genomic_DNA"/>
</dbReference>
<dbReference type="InterPro" id="IPR002347">
    <property type="entry name" value="SDR_fam"/>
</dbReference>
<sequence length="275" mass="28660">MASITYDYDGSVVVVTGAARGVGREIVRQFVETGARVVAADRDEAGLAETAAPHGDKVHVVAADISTEAGADSIIEAATTHFGRLDICVNNAAVAPHASILEEKVEVWDTVYGVNCRGTFLMTRAAGRAMIAQGEGGRIINFSSGVSKRGSGGACAYASSRAATEAFGRVAAIEFAPHDILVNTVSPGLIDTQPKPLPPSMAEGLKARVPTLPLARPGEPGEVAQLVLWLASPASSYVAGAVYEVDGGAGVGVRFHDKVVDEDIRYDWVTGRSRD</sequence>
<dbReference type="Pfam" id="PF13561">
    <property type="entry name" value="adh_short_C2"/>
    <property type="match status" value="1"/>
</dbReference>
<keyword evidence="3" id="KW-0520">NAD</keyword>
<dbReference type="PANTHER" id="PTHR24321:SF8">
    <property type="entry name" value="ESTRADIOL 17-BETA-DEHYDROGENASE 8-RELATED"/>
    <property type="match status" value="1"/>
</dbReference>
<name>Q2CEF3_OCEGH</name>
<dbReference type="SUPFAM" id="SSF51735">
    <property type="entry name" value="NAD(P)-binding Rossmann-fold domains"/>
    <property type="match status" value="1"/>
</dbReference>
<protein>
    <submittedName>
        <fullName evidence="5">Dehydrogenase</fullName>
    </submittedName>
</protein>
<dbReference type="OrthoDB" id="9780084at2"/>
<proteinExistence type="inferred from homology"/>
<comment type="similarity">
    <text evidence="1">Belongs to the short-chain dehydrogenases/reductases (SDR) family.</text>
</comment>
<gene>
    <name evidence="5" type="ORF">OG2516_04079</name>
</gene>
<evidence type="ECO:0000259" key="4">
    <source>
        <dbReference type="SMART" id="SM00822"/>
    </source>
</evidence>
<dbReference type="CDD" id="cd05233">
    <property type="entry name" value="SDR_c"/>
    <property type="match status" value="1"/>
</dbReference>
<evidence type="ECO:0000256" key="3">
    <source>
        <dbReference type="ARBA" id="ARBA00023027"/>
    </source>
</evidence>
<dbReference type="PRINTS" id="PR00080">
    <property type="entry name" value="SDRFAMILY"/>
</dbReference>
<reference evidence="5 6" key="1">
    <citation type="journal article" date="2010" name="J. Bacteriol.">
        <title>Genome sequences of Oceanicola granulosus HTCC2516(T) and Oceanicola batsensis HTCC2597(TDelta).</title>
        <authorList>
            <person name="Thrash J.C."/>
            <person name="Cho J.C."/>
            <person name="Vergin K.L."/>
            <person name="Giovannoni S.J."/>
        </authorList>
    </citation>
    <scope>NUCLEOTIDE SEQUENCE [LARGE SCALE GENOMIC DNA]</scope>
    <source>
        <strain evidence="6">ATCC BAA-861 / DSM 15982 / KCTC 12143 / HTCC2516</strain>
    </source>
</reference>
<accession>Q2CEF3</accession>
<dbReference type="eggNOG" id="COG1028">
    <property type="taxonomic scope" value="Bacteria"/>
</dbReference>
<evidence type="ECO:0000313" key="6">
    <source>
        <dbReference type="Proteomes" id="UP000003635"/>
    </source>
</evidence>
<dbReference type="PRINTS" id="PR00081">
    <property type="entry name" value="GDHRDH"/>
</dbReference>
<dbReference type="AlphaFoldDB" id="Q2CEF3"/>
<dbReference type="PANTHER" id="PTHR24321">
    <property type="entry name" value="DEHYDROGENASES, SHORT CHAIN"/>
    <property type="match status" value="1"/>
</dbReference>
<feature type="domain" description="Ketoreductase" evidence="4">
    <location>
        <begin position="11"/>
        <end position="193"/>
    </location>
</feature>
<keyword evidence="2" id="KW-0560">Oxidoreductase</keyword>
<dbReference type="RefSeq" id="WP_007254344.1">
    <property type="nucleotide sequence ID" value="NZ_CH724107.1"/>
</dbReference>
<dbReference type="InterPro" id="IPR057326">
    <property type="entry name" value="KR_dom"/>
</dbReference>
<comment type="caution">
    <text evidence="5">The sequence shown here is derived from an EMBL/GenBank/DDBJ whole genome shotgun (WGS) entry which is preliminary data.</text>
</comment>
<dbReference type="SMART" id="SM00822">
    <property type="entry name" value="PKS_KR"/>
    <property type="match status" value="1"/>
</dbReference>
<dbReference type="FunFam" id="3.40.50.720:FF:000084">
    <property type="entry name" value="Short-chain dehydrogenase reductase"/>
    <property type="match status" value="1"/>
</dbReference>
<evidence type="ECO:0000256" key="2">
    <source>
        <dbReference type="ARBA" id="ARBA00023002"/>
    </source>
</evidence>
<organism evidence="5 6">
    <name type="scientific">Oceanicola granulosus (strain ATCC BAA-861 / DSM 15982 / KCTC 12143 / HTCC2516)</name>
    <dbReference type="NCBI Taxonomy" id="314256"/>
    <lineage>
        <taxon>Bacteria</taxon>
        <taxon>Pseudomonadati</taxon>
        <taxon>Pseudomonadota</taxon>
        <taxon>Alphaproteobacteria</taxon>
        <taxon>Rhodobacterales</taxon>
        <taxon>Roseobacteraceae</taxon>
        <taxon>Oceanicola</taxon>
    </lineage>
</organism>
<dbReference type="Proteomes" id="UP000003635">
    <property type="component" value="Unassembled WGS sequence"/>
</dbReference>
<keyword evidence="6" id="KW-1185">Reference proteome</keyword>
<dbReference type="GO" id="GO:0016491">
    <property type="term" value="F:oxidoreductase activity"/>
    <property type="evidence" value="ECO:0007669"/>
    <property type="project" value="UniProtKB-KW"/>
</dbReference>